<name>A0A816HKL9_ADIRI</name>
<sequence>QINEMTESSDDIIILSDDDVQIEREIKPKQTKLISNKTAPAHSTNSTTNTAAKRRAPILILTEPKSIRYGIERGYKLKRIHGIKRLHANNELIYLVEYDLCDDYEFVPSTILRQYCDENFLVEYLEKLTHFTE</sequence>
<dbReference type="SUPFAM" id="SSF54160">
    <property type="entry name" value="Chromo domain-like"/>
    <property type="match status" value="1"/>
</dbReference>
<gene>
    <name evidence="1" type="ORF">XAT740_LOCUS63394</name>
</gene>
<dbReference type="AlphaFoldDB" id="A0A816HKL9"/>
<dbReference type="Gene3D" id="2.40.50.40">
    <property type="match status" value="1"/>
</dbReference>
<proteinExistence type="predicted"/>
<keyword evidence="2" id="KW-1185">Reference proteome</keyword>
<protein>
    <submittedName>
        <fullName evidence="1">Uncharacterized protein</fullName>
    </submittedName>
</protein>
<organism evidence="1 2">
    <name type="scientific">Adineta ricciae</name>
    <name type="common">Rotifer</name>
    <dbReference type="NCBI Taxonomy" id="249248"/>
    <lineage>
        <taxon>Eukaryota</taxon>
        <taxon>Metazoa</taxon>
        <taxon>Spiralia</taxon>
        <taxon>Gnathifera</taxon>
        <taxon>Rotifera</taxon>
        <taxon>Eurotatoria</taxon>
        <taxon>Bdelloidea</taxon>
        <taxon>Adinetida</taxon>
        <taxon>Adinetidae</taxon>
        <taxon>Adineta</taxon>
    </lineage>
</organism>
<dbReference type="EMBL" id="CAJNOR010019484">
    <property type="protein sequence ID" value="CAF1689645.1"/>
    <property type="molecule type" value="Genomic_DNA"/>
</dbReference>
<comment type="caution">
    <text evidence="1">The sequence shown here is derived from an EMBL/GenBank/DDBJ whole genome shotgun (WGS) entry which is preliminary data.</text>
</comment>
<accession>A0A816HKL9</accession>
<dbReference type="InterPro" id="IPR016197">
    <property type="entry name" value="Chromo-like_dom_sf"/>
</dbReference>
<dbReference type="Proteomes" id="UP000663828">
    <property type="component" value="Unassembled WGS sequence"/>
</dbReference>
<reference evidence="1" key="1">
    <citation type="submission" date="2021-02" db="EMBL/GenBank/DDBJ databases">
        <authorList>
            <person name="Nowell W R."/>
        </authorList>
    </citation>
    <scope>NUCLEOTIDE SEQUENCE</scope>
</reference>
<feature type="non-terminal residue" evidence="1">
    <location>
        <position position="1"/>
    </location>
</feature>
<evidence type="ECO:0000313" key="2">
    <source>
        <dbReference type="Proteomes" id="UP000663828"/>
    </source>
</evidence>
<evidence type="ECO:0000313" key="1">
    <source>
        <dbReference type="EMBL" id="CAF1689645.1"/>
    </source>
</evidence>